<evidence type="ECO:0000313" key="2">
    <source>
        <dbReference type="EMBL" id="QUH23721.1"/>
    </source>
</evidence>
<dbReference type="SUPFAM" id="SSF111321">
    <property type="entry name" value="AF1104-like"/>
    <property type="match status" value="1"/>
</dbReference>
<reference evidence="2" key="1">
    <citation type="submission" date="2020-07" db="EMBL/GenBank/DDBJ databases">
        <title>Methanobacterium. sp. MethCan genome.</title>
        <authorList>
            <person name="Postec A."/>
            <person name="Quemeneur M."/>
        </authorList>
    </citation>
    <scope>NUCLEOTIDE SEQUENCE</scope>
    <source>
        <strain evidence="2">MethCAN</strain>
    </source>
</reference>
<sequence>MKVYYECASCFLRQSREALELATDDENLKIEITEKIIQLLSDEFKKGAPSNVIGTRMHRLIKDLSGNPDPYLQEKKRGNRIAEKFQEEVGYLLKKDSSLINYIKVAIAGNLLDFAAMGVNFDPSAVILEKIAEPLIIDHSSYLEEALHEANSLLYLADNAGEIVFDKMLLEKLLEYNLDITVAVKEKPILNDATMEDALEIGLDRMVKVISTGTDSVGIIYSQISPEFKELVDGAELIISKGMGNYEGLTEMELGEKKVFCLLNVKCSAISRDIGAEEGSAVVLKL</sequence>
<dbReference type="Proteomes" id="UP000681041">
    <property type="component" value="Chromosome"/>
</dbReference>
<dbReference type="Pfam" id="PF01937">
    <property type="entry name" value="ARMT1-like_dom"/>
    <property type="match status" value="1"/>
</dbReference>
<feature type="domain" description="Damage-control phosphatase ARMT1-like metal-binding" evidence="1">
    <location>
        <begin position="4"/>
        <end position="282"/>
    </location>
</feature>
<dbReference type="GeneID" id="64820715"/>
<dbReference type="OrthoDB" id="359165at2157"/>
<gene>
    <name evidence="2" type="ORF">HYG87_08080</name>
</gene>
<dbReference type="PIRSF" id="PIRSF006593">
    <property type="entry name" value="UCP006593"/>
    <property type="match status" value="1"/>
</dbReference>
<dbReference type="Gene3D" id="1.10.285.20">
    <property type="entry name" value="Uncharacterised protein PF01937, DUF89, domain 2"/>
    <property type="match status" value="1"/>
</dbReference>
<organism evidence="2 3">
    <name type="scientific">Methanobacterium alkalithermotolerans</name>
    <dbReference type="NCBI Taxonomy" id="2731220"/>
    <lineage>
        <taxon>Archaea</taxon>
        <taxon>Methanobacteriati</taxon>
        <taxon>Methanobacteriota</taxon>
        <taxon>Methanomada group</taxon>
        <taxon>Methanobacteria</taxon>
        <taxon>Methanobacteriales</taxon>
        <taxon>Methanobacteriaceae</taxon>
        <taxon>Methanobacterium</taxon>
    </lineage>
</organism>
<dbReference type="AlphaFoldDB" id="A0A8T8KEG1"/>
<keyword evidence="3" id="KW-1185">Reference proteome</keyword>
<evidence type="ECO:0000259" key="1">
    <source>
        <dbReference type="Pfam" id="PF01937"/>
    </source>
</evidence>
<dbReference type="KEGG" id="meme:HYG87_08080"/>
<protein>
    <submittedName>
        <fullName evidence="2">DUF89 family protein</fullName>
    </submittedName>
</protein>
<accession>A0A8T8KEG1</accession>
<dbReference type="InterPro" id="IPR002791">
    <property type="entry name" value="ARMT1-like_metal-bd"/>
</dbReference>
<dbReference type="InterPro" id="IPR036075">
    <property type="entry name" value="ARMT-1-like_metal-bd_sf"/>
</dbReference>
<dbReference type="InterPro" id="IPR014444">
    <property type="entry name" value="PH1575-like"/>
</dbReference>
<proteinExistence type="predicted"/>
<dbReference type="RefSeq" id="WP_211532677.1">
    <property type="nucleotide sequence ID" value="NZ_CP058560.1"/>
</dbReference>
<evidence type="ECO:0000313" key="3">
    <source>
        <dbReference type="Proteomes" id="UP000681041"/>
    </source>
</evidence>
<name>A0A8T8KEG1_9EURY</name>
<dbReference type="Gene3D" id="1.10.8.380">
    <property type="entry name" value="Uncharacterised protein PF01937, DUF89, domain 1"/>
    <property type="match status" value="1"/>
</dbReference>
<dbReference type="Gene3D" id="3.40.50.10880">
    <property type="entry name" value="Uncharacterised protein PF01937, DUF89, domain 3"/>
    <property type="match status" value="1"/>
</dbReference>
<dbReference type="EMBL" id="CP058560">
    <property type="protein sequence ID" value="QUH23721.1"/>
    <property type="molecule type" value="Genomic_DNA"/>
</dbReference>